<evidence type="ECO:0000313" key="3">
    <source>
        <dbReference type="Proteomes" id="UP001283366"/>
    </source>
</evidence>
<keyword evidence="1" id="KW-0732">Signal</keyword>
<dbReference type="PROSITE" id="PS51257">
    <property type="entry name" value="PROKAR_LIPOPROTEIN"/>
    <property type="match status" value="1"/>
</dbReference>
<comment type="caution">
    <text evidence="2">The sequence shown here is derived from an EMBL/GenBank/DDBJ whole genome shotgun (WGS) entry which is preliminary data.</text>
</comment>
<sequence>MMKKRYLLGLLLLAGCSTTPTSQVSTLGTVTSDITVKVDAVIDEYNHAALERQLTNYAAIYRGKHAKDLTSEVLQDISLPVSVGQKKTFAIYQANQGLGAYAKALSEVATAASQADIDLASADLYGSMVTLNDRYETIRGDDEALFDDETFALFSSVFAAVEHALIEDQRTRILRTVVTQADPMVSQICDVIIEQLKSAGMDDAIIASRQYVLTEEISDYQRRAKEPMTLDERRTEMKRLYGLLQDVQSSRLLVQQAIKSVGQVKKSHAVLAKALEEKEFSSSEVAATIGKLKEMRNHYRDFESLLLSCEKITKNDQGILSCEDTK</sequence>
<evidence type="ECO:0008006" key="4">
    <source>
        <dbReference type="Google" id="ProtNLM"/>
    </source>
</evidence>
<organism evidence="2 3">
    <name type="scientific">Vibrio mangrovi</name>
    <dbReference type="NCBI Taxonomy" id="474394"/>
    <lineage>
        <taxon>Bacteria</taxon>
        <taxon>Pseudomonadati</taxon>
        <taxon>Pseudomonadota</taxon>
        <taxon>Gammaproteobacteria</taxon>
        <taxon>Vibrionales</taxon>
        <taxon>Vibrionaceae</taxon>
        <taxon>Vibrio</taxon>
    </lineage>
</organism>
<gene>
    <name evidence="2" type="ORF">SBX37_21380</name>
</gene>
<keyword evidence="3" id="KW-1185">Reference proteome</keyword>
<dbReference type="Proteomes" id="UP001283366">
    <property type="component" value="Unassembled WGS sequence"/>
</dbReference>
<proteinExistence type="predicted"/>
<dbReference type="EMBL" id="JAWRCO010000002">
    <property type="protein sequence ID" value="MDW6005426.1"/>
    <property type="molecule type" value="Genomic_DNA"/>
</dbReference>
<protein>
    <recommendedName>
        <fullName evidence="4">Lipoprotein</fullName>
    </recommendedName>
</protein>
<evidence type="ECO:0000313" key="2">
    <source>
        <dbReference type="EMBL" id="MDW6005426.1"/>
    </source>
</evidence>
<feature type="chain" id="PRO_5045921428" description="Lipoprotein" evidence="1">
    <location>
        <begin position="23"/>
        <end position="326"/>
    </location>
</feature>
<reference evidence="2 3" key="1">
    <citation type="submission" date="2023-11" db="EMBL/GenBank/DDBJ databases">
        <title>Plant-associative lifestyle of Vibrio porteresiae and its evolutionary dynamics.</title>
        <authorList>
            <person name="Rameshkumar N."/>
            <person name="Kirti K."/>
        </authorList>
    </citation>
    <scope>NUCLEOTIDE SEQUENCE [LARGE SCALE GENOMIC DNA]</scope>
    <source>
        <strain evidence="2 3">MSSRF38</strain>
    </source>
</reference>
<feature type="signal peptide" evidence="1">
    <location>
        <begin position="1"/>
        <end position="22"/>
    </location>
</feature>
<evidence type="ECO:0000256" key="1">
    <source>
        <dbReference type="SAM" id="SignalP"/>
    </source>
</evidence>
<accession>A0ABU4IBS3</accession>
<dbReference type="RefSeq" id="WP_087482156.1">
    <property type="nucleotide sequence ID" value="NZ_AP024884.1"/>
</dbReference>
<name>A0ABU4IBS3_9VIBR</name>